<keyword evidence="1" id="KW-0472">Membrane</keyword>
<gene>
    <name evidence="2" type="ORF">VB739_01670</name>
</gene>
<evidence type="ECO:0000313" key="3">
    <source>
        <dbReference type="Proteomes" id="UP001302329"/>
    </source>
</evidence>
<reference evidence="2 3" key="1">
    <citation type="submission" date="2023-12" db="EMBL/GenBank/DDBJ databases">
        <title>Baltic Sea Cyanobacteria.</title>
        <authorList>
            <person name="Delbaje E."/>
            <person name="Fewer D.P."/>
            <person name="Shishido T.K."/>
        </authorList>
    </citation>
    <scope>NUCLEOTIDE SEQUENCE [LARGE SCALE GENOMIC DNA]</scope>
    <source>
        <strain evidence="2 3">UHCC 0281</strain>
    </source>
</reference>
<keyword evidence="3" id="KW-1185">Reference proteome</keyword>
<keyword evidence="1" id="KW-0812">Transmembrane</keyword>
<feature type="transmembrane region" description="Helical" evidence="1">
    <location>
        <begin position="142"/>
        <end position="161"/>
    </location>
</feature>
<accession>A0ABU5SS52</accession>
<keyword evidence="1" id="KW-1133">Transmembrane helix</keyword>
<dbReference type="EMBL" id="JAYGHY010000003">
    <property type="protein sequence ID" value="MEA5441258.1"/>
    <property type="molecule type" value="Genomic_DNA"/>
</dbReference>
<sequence>MTILLLIVLFGALAAVLLDGDWRAGLVVTLIIGFVQDPLRKITPDQPAYMVGLVLIGFALCGVVLLERAGRFNLRAMFWTVPQFDGWVTIYFSLIALQSLNSFARFSDIRLTAIGAAFYLAPAFGLWVGFQVGCNLPLLKRLLTVYLVGSAVMAFTVYLSFQGVDHPTLKEVGEGLLITFRFGFSAQGASGFWRTSEIASWQLSAAACIAASMGIASQKPTNQFGLLLMAAGFAFLTLLTGRRKAQVLIMAFVAIYLLLFSRRASPASKERVISSVLGVAGISYPLYAFILSENLGENFGEYTNRTLTIQQDLVERFDSQGIGATLRAIEISDGIGMGVGAGASTGGLVRNAARDAIQSVAFVSEGGGGRLILELGIPGMVILGVILVLLGLVLLRNFRLLKQLPQSTSALLMGLMSFALANVPAFFSAAQLYGDPFVLILMSLSLGSFLAIPTLASQQQEQWAQWQQQQLQQRQILMEQRSQPLA</sequence>
<feature type="transmembrane region" description="Helical" evidence="1">
    <location>
        <begin position="198"/>
        <end position="216"/>
    </location>
</feature>
<evidence type="ECO:0000256" key="1">
    <source>
        <dbReference type="SAM" id="Phobius"/>
    </source>
</evidence>
<dbReference type="RefSeq" id="WP_323355408.1">
    <property type="nucleotide sequence ID" value="NZ_JAYGHY010000003.1"/>
</dbReference>
<feature type="transmembrane region" description="Helical" evidence="1">
    <location>
        <begin position="47"/>
        <end position="66"/>
    </location>
</feature>
<feature type="transmembrane region" description="Helical" evidence="1">
    <location>
        <begin position="436"/>
        <end position="456"/>
    </location>
</feature>
<dbReference type="Proteomes" id="UP001302329">
    <property type="component" value="Unassembled WGS sequence"/>
</dbReference>
<protein>
    <submittedName>
        <fullName evidence="2">Uncharacterized protein</fullName>
    </submittedName>
</protein>
<feature type="transmembrane region" description="Helical" evidence="1">
    <location>
        <begin position="245"/>
        <end position="260"/>
    </location>
</feature>
<organism evidence="2 3">
    <name type="scientific">Cyanobium gracile UHCC 0281</name>
    <dbReference type="NCBI Taxonomy" id="3110309"/>
    <lineage>
        <taxon>Bacteria</taxon>
        <taxon>Bacillati</taxon>
        <taxon>Cyanobacteriota</taxon>
        <taxon>Cyanophyceae</taxon>
        <taxon>Synechococcales</taxon>
        <taxon>Prochlorococcaceae</taxon>
        <taxon>Cyanobium</taxon>
    </lineage>
</organism>
<feature type="transmembrane region" description="Helical" evidence="1">
    <location>
        <begin position="78"/>
        <end position="97"/>
    </location>
</feature>
<feature type="transmembrane region" description="Helical" evidence="1">
    <location>
        <begin position="375"/>
        <end position="398"/>
    </location>
</feature>
<feature type="transmembrane region" description="Helical" evidence="1">
    <location>
        <begin position="109"/>
        <end position="130"/>
    </location>
</feature>
<name>A0ABU5SS52_9CYAN</name>
<feature type="transmembrane region" description="Helical" evidence="1">
    <location>
        <begin position="223"/>
        <end position="239"/>
    </location>
</feature>
<evidence type="ECO:0000313" key="2">
    <source>
        <dbReference type="EMBL" id="MEA5441258.1"/>
    </source>
</evidence>
<feature type="transmembrane region" description="Helical" evidence="1">
    <location>
        <begin position="272"/>
        <end position="290"/>
    </location>
</feature>
<proteinExistence type="predicted"/>
<comment type="caution">
    <text evidence="2">The sequence shown here is derived from an EMBL/GenBank/DDBJ whole genome shotgun (WGS) entry which is preliminary data.</text>
</comment>
<feature type="transmembrane region" description="Helical" evidence="1">
    <location>
        <begin position="410"/>
        <end position="430"/>
    </location>
</feature>